<keyword evidence="7" id="KW-1185">Reference proteome</keyword>
<organism evidence="6 7">
    <name type="scientific">Fluviicoccus keumensis</name>
    <dbReference type="NCBI Taxonomy" id="1435465"/>
    <lineage>
        <taxon>Bacteria</taxon>
        <taxon>Pseudomonadati</taxon>
        <taxon>Pseudomonadota</taxon>
        <taxon>Gammaproteobacteria</taxon>
        <taxon>Moraxellales</taxon>
        <taxon>Moraxellaceae</taxon>
        <taxon>Fluviicoccus</taxon>
    </lineage>
</organism>
<evidence type="ECO:0000256" key="1">
    <source>
        <dbReference type="ARBA" id="ARBA00006849"/>
    </source>
</evidence>
<keyword evidence="2" id="KW-0500">Molybdenum</keyword>
<name>A0A4Q7Z602_9GAMM</name>
<evidence type="ECO:0000256" key="4">
    <source>
        <dbReference type="ARBA" id="ARBA00053029"/>
    </source>
</evidence>
<evidence type="ECO:0000259" key="5">
    <source>
        <dbReference type="SMART" id="SM01008"/>
    </source>
</evidence>
<dbReference type="Gene3D" id="3.90.1170.50">
    <property type="entry name" value="Aldehyde oxidase/xanthine dehydrogenase, a/b hammerhead"/>
    <property type="match status" value="1"/>
</dbReference>
<evidence type="ECO:0000256" key="2">
    <source>
        <dbReference type="ARBA" id="ARBA00022505"/>
    </source>
</evidence>
<dbReference type="InterPro" id="IPR037165">
    <property type="entry name" value="AldOxase/xan_DH_Mopterin-bd_sf"/>
</dbReference>
<accession>A0A4Q7Z602</accession>
<dbReference type="Pfam" id="PF01315">
    <property type="entry name" value="Ald_Xan_dh_C"/>
    <property type="match status" value="1"/>
</dbReference>
<dbReference type="InterPro" id="IPR000674">
    <property type="entry name" value="Ald_Oxase/Xan_DH_a/b"/>
</dbReference>
<dbReference type="Pfam" id="PF20256">
    <property type="entry name" value="MoCoBD_2"/>
    <property type="match status" value="1"/>
</dbReference>
<dbReference type="GO" id="GO:0016491">
    <property type="term" value="F:oxidoreductase activity"/>
    <property type="evidence" value="ECO:0007669"/>
    <property type="project" value="UniProtKB-KW"/>
</dbReference>
<dbReference type="OrthoDB" id="9758509at2"/>
<dbReference type="Proteomes" id="UP000292423">
    <property type="component" value="Unassembled WGS sequence"/>
</dbReference>
<dbReference type="InterPro" id="IPR008274">
    <property type="entry name" value="AldOxase/xan_DH_MoCoBD1"/>
</dbReference>
<dbReference type="EMBL" id="SHKX01000012">
    <property type="protein sequence ID" value="RZU45115.1"/>
    <property type="molecule type" value="Genomic_DNA"/>
</dbReference>
<feature type="domain" description="Aldehyde oxidase/xanthine dehydrogenase a/b hammerhead" evidence="5">
    <location>
        <begin position="11"/>
        <end position="118"/>
    </location>
</feature>
<dbReference type="FunFam" id="3.30.365.10:FF:000001">
    <property type="entry name" value="Xanthine dehydrogenase oxidase"/>
    <property type="match status" value="1"/>
</dbReference>
<proteinExistence type="inferred from homology"/>
<dbReference type="SUPFAM" id="SSF56003">
    <property type="entry name" value="Molybdenum cofactor-binding domain"/>
    <property type="match status" value="1"/>
</dbReference>
<dbReference type="SUPFAM" id="SSF54665">
    <property type="entry name" value="CO dehydrogenase molybdoprotein N-domain-like"/>
    <property type="match status" value="1"/>
</dbReference>
<evidence type="ECO:0000256" key="3">
    <source>
        <dbReference type="ARBA" id="ARBA00023002"/>
    </source>
</evidence>
<dbReference type="InterPro" id="IPR016208">
    <property type="entry name" value="Ald_Oxase/xanthine_DH-like"/>
</dbReference>
<dbReference type="SMART" id="SM01008">
    <property type="entry name" value="Ald_Xan_dh_C"/>
    <property type="match status" value="1"/>
</dbReference>
<evidence type="ECO:0000313" key="6">
    <source>
        <dbReference type="EMBL" id="RZU45115.1"/>
    </source>
</evidence>
<dbReference type="RefSeq" id="WP_130413143.1">
    <property type="nucleotide sequence ID" value="NZ_SHKX01000012.1"/>
</dbReference>
<dbReference type="Pfam" id="PF02738">
    <property type="entry name" value="MoCoBD_1"/>
    <property type="match status" value="1"/>
</dbReference>
<keyword evidence="3" id="KW-0560">Oxidoreductase</keyword>
<dbReference type="PANTHER" id="PTHR11908">
    <property type="entry name" value="XANTHINE DEHYDROGENASE"/>
    <property type="match status" value="1"/>
</dbReference>
<dbReference type="Gene3D" id="3.30.365.10">
    <property type="entry name" value="Aldehyde oxidase/xanthine dehydrogenase, molybdopterin binding domain"/>
    <property type="match status" value="4"/>
</dbReference>
<dbReference type="GO" id="GO:0005506">
    <property type="term" value="F:iron ion binding"/>
    <property type="evidence" value="ECO:0007669"/>
    <property type="project" value="InterPro"/>
</dbReference>
<dbReference type="PANTHER" id="PTHR11908:SF132">
    <property type="entry name" value="ALDEHYDE OXIDASE 1-RELATED"/>
    <property type="match status" value="1"/>
</dbReference>
<gene>
    <name evidence="6" type="ORF">EV700_1927</name>
</gene>
<dbReference type="AlphaFoldDB" id="A0A4Q7Z602"/>
<evidence type="ECO:0000313" key="7">
    <source>
        <dbReference type="Proteomes" id="UP000292423"/>
    </source>
</evidence>
<comment type="similarity">
    <text evidence="1">Belongs to the xanthine dehydrogenase family.</text>
</comment>
<dbReference type="InterPro" id="IPR036856">
    <property type="entry name" value="Ald_Oxase/Xan_DH_a/b_sf"/>
</dbReference>
<comment type="cofactor">
    <cofactor evidence="4">
        <name>Mo-molybdopterin cytosine dinucleotide</name>
        <dbReference type="ChEBI" id="CHEBI:71308"/>
    </cofactor>
</comment>
<dbReference type="InterPro" id="IPR046867">
    <property type="entry name" value="AldOxase/xan_DH_MoCoBD2"/>
</dbReference>
<protein>
    <submittedName>
        <fullName evidence="6">Xanthine dehydrogenase large subunit</fullName>
    </submittedName>
</protein>
<sequence length="752" mass="80813">MTPDSQALLARGLAQFTGDLPLPAGGLHAAVAVSPLAHAAFGRVETTAACAEPGVVAVLTAADIPGLNDIGNLFHDEPLLADKVVVCVGQPYALVIAESAEAARRGAQRVSADWEPRPALFDAREAFAAGALIQPPRTFALGRPDEVWSRCHAVVAGRVEIGSAEHVYLETQCALALPRDDGGLHVHSATQSPSVVQKAVAAVTGLPMHRVEIEVARLGGGFGGKEDQATLWACLAALAAWKLKRPVRIRPDRREDMRITGKRHPYSADYRLGVDADGRFLAYEAFLYQNAGCSADLSTAILERSLFHAASAYFIPNVRVTAASCRTNLPSNTAFRGFGAPQAVFVLEAAIREAARALQLSPHVLQQRNLLRDGDTLPYGMQPDRVRARACWQALENRFRPEEHRRDIEAWNAVNPRYRRGMALIPVCFGIGFTATLLNQAEALAHVYADGSVSVTTGAVEMGQGVHDKIRAVVAHTLGLTRDRIHVETTSTLRVANVSPTAASTGADLNGEAAHQACLTIRRGLAPVAASMLGVPVESVTFAENWISTADQELALSWESLVAEAYARRVSLSALAHYATPGLSFNHASNTGKPFAYHVYGAALIEGTVDALRGTGRIDRVSVVHDCGQSLDEQTDRGQIEGAVVQGIGWMTSEDIRHDAQGRLLSDSLASYKIPDLRSAPEMDVVLLEDADNPPGVLNSKAVGEPPLIYGLGAYFALLDAMSSLRPDVRPEYRTPMSSERIFTWLYPDEPV</sequence>
<comment type="caution">
    <text evidence="6">The sequence shown here is derived from an EMBL/GenBank/DDBJ whole genome shotgun (WGS) entry which is preliminary data.</text>
</comment>
<reference evidence="6 7" key="1">
    <citation type="submission" date="2019-02" db="EMBL/GenBank/DDBJ databases">
        <title>Genomic Encyclopedia of Type Strains, Phase IV (KMG-IV): sequencing the most valuable type-strain genomes for metagenomic binning, comparative biology and taxonomic classification.</title>
        <authorList>
            <person name="Goeker M."/>
        </authorList>
    </citation>
    <scope>NUCLEOTIDE SEQUENCE [LARGE SCALE GENOMIC DNA]</scope>
    <source>
        <strain evidence="6 7">DSM 105135</strain>
    </source>
</reference>